<dbReference type="HOGENOM" id="CLU_008024_1_0_1"/>
<keyword evidence="12 16" id="KW-1133">Transmembrane helix</keyword>
<dbReference type="AlphaFoldDB" id="A0A084QP51"/>
<dbReference type="InterPro" id="IPR019133">
    <property type="entry name" value="MIC60"/>
</dbReference>
<keyword evidence="5" id="KW-0436">Ligase</keyword>
<comment type="caution">
    <text evidence="16">Lacks conserved residue(s) required for the propagation of feature annotation.</text>
</comment>
<comment type="pathway">
    <text evidence="1">Cofactor biosynthesis; tetrahydrofolylpolyglutamate biosynthesis.</text>
</comment>
<evidence type="ECO:0000256" key="2">
    <source>
        <dbReference type="ARBA" id="ARBA00008276"/>
    </source>
</evidence>
<dbReference type="Gene3D" id="3.90.190.20">
    <property type="entry name" value="Mur ligase, C-terminal domain"/>
    <property type="match status" value="1"/>
</dbReference>
<gene>
    <name evidence="18" type="ORF">S40285_04882</name>
</gene>
<evidence type="ECO:0000256" key="16">
    <source>
        <dbReference type="RuleBase" id="RU363000"/>
    </source>
</evidence>
<keyword evidence="9 16" id="KW-0999">Mitochondrion inner membrane</keyword>
<dbReference type="Proteomes" id="UP000028524">
    <property type="component" value="Unassembled WGS sequence"/>
</dbReference>
<evidence type="ECO:0000256" key="3">
    <source>
        <dbReference type="ARBA" id="ARBA00010877"/>
    </source>
</evidence>
<comment type="similarity">
    <text evidence="2">Belongs to the folylpolyglutamate synthase family.</text>
</comment>
<dbReference type="GO" id="GO:0005829">
    <property type="term" value="C:cytosol"/>
    <property type="evidence" value="ECO:0007669"/>
    <property type="project" value="TreeGrafter"/>
</dbReference>
<dbReference type="InterPro" id="IPR036615">
    <property type="entry name" value="Mur_ligase_C_dom_sf"/>
</dbReference>
<evidence type="ECO:0000256" key="11">
    <source>
        <dbReference type="ARBA" id="ARBA00022842"/>
    </source>
</evidence>
<dbReference type="OrthoDB" id="10261039at2759"/>
<keyword evidence="14 16" id="KW-0472">Membrane</keyword>
<comment type="catalytic activity">
    <reaction evidence="15">
        <text>(6S)-5,6,7,8-tetrahydrofolyl-(gamma-L-Glu)(n) + L-glutamate + ATP = (6S)-5,6,7,8-tetrahydrofolyl-(gamma-L-Glu)(n+1) + ADP + phosphate + H(+)</text>
        <dbReference type="Rhea" id="RHEA:10580"/>
        <dbReference type="Rhea" id="RHEA-COMP:14738"/>
        <dbReference type="Rhea" id="RHEA-COMP:14740"/>
        <dbReference type="ChEBI" id="CHEBI:15378"/>
        <dbReference type="ChEBI" id="CHEBI:29985"/>
        <dbReference type="ChEBI" id="CHEBI:30616"/>
        <dbReference type="ChEBI" id="CHEBI:43474"/>
        <dbReference type="ChEBI" id="CHEBI:141005"/>
        <dbReference type="ChEBI" id="CHEBI:456216"/>
        <dbReference type="EC" id="6.3.2.17"/>
    </reaction>
</comment>
<keyword evidence="19" id="KW-1185">Reference proteome</keyword>
<dbReference type="GO" id="GO:0046872">
    <property type="term" value="F:metal ion binding"/>
    <property type="evidence" value="ECO:0007669"/>
    <property type="project" value="UniProtKB-KW"/>
</dbReference>
<feature type="transmembrane region" description="Helical" evidence="16">
    <location>
        <begin position="188"/>
        <end position="207"/>
    </location>
</feature>
<dbReference type="InParanoid" id="A0A084QP51"/>
<evidence type="ECO:0000256" key="6">
    <source>
        <dbReference type="ARBA" id="ARBA00022692"/>
    </source>
</evidence>
<name>A0A084QP51_STAC4</name>
<feature type="compositionally biased region" description="Basic and acidic residues" evidence="17">
    <location>
        <begin position="296"/>
        <end position="310"/>
    </location>
</feature>
<dbReference type="PROSITE" id="PS01012">
    <property type="entry name" value="FOLYLPOLYGLU_SYNT_2"/>
    <property type="match status" value="1"/>
</dbReference>
<dbReference type="InterPro" id="IPR036565">
    <property type="entry name" value="Mur-like_cat_sf"/>
</dbReference>
<dbReference type="UniPathway" id="UPA00850"/>
<dbReference type="EMBL" id="KL660562">
    <property type="protein sequence ID" value="KFA65736.1"/>
    <property type="molecule type" value="Genomic_DNA"/>
</dbReference>
<dbReference type="SUPFAM" id="SSF53244">
    <property type="entry name" value="MurD-like peptide ligases, peptide-binding domain"/>
    <property type="match status" value="1"/>
</dbReference>
<evidence type="ECO:0000256" key="10">
    <source>
        <dbReference type="ARBA" id="ARBA00022840"/>
    </source>
</evidence>
<evidence type="ECO:0000256" key="17">
    <source>
        <dbReference type="SAM" id="MobiDB-lite"/>
    </source>
</evidence>
<evidence type="ECO:0000256" key="7">
    <source>
        <dbReference type="ARBA" id="ARBA00022723"/>
    </source>
</evidence>
<accession>A0A084QP51</accession>
<reference evidence="18 19" key="1">
    <citation type="journal article" date="2014" name="BMC Genomics">
        <title>Comparative genome sequencing reveals chemotype-specific gene clusters in the toxigenic black mold Stachybotrys.</title>
        <authorList>
            <person name="Semeiks J."/>
            <person name="Borek D."/>
            <person name="Otwinowski Z."/>
            <person name="Grishin N.V."/>
        </authorList>
    </citation>
    <scope>NUCLEOTIDE SEQUENCE [LARGE SCALE GENOMIC DNA]</scope>
    <source>
        <strain evidence="18 19">IBT 40285</strain>
    </source>
</reference>
<organism evidence="18 19">
    <name type="scientific">Stachybotrys chlorohalonatus (strain IBT 40285)</name>
    <dbReference type="NCBI Taxonomy" id="1283841"/>
    <lineage>
        <taxon>Eukaryota</taxon>
        <taxon>Fungi</taxon>
        <taxon>Dikarya</taxon>
        <taxon>Ascomycota</taxon>
        <taxon>Pezizomycotina</taxon>
        <taxon>Sordariomycetes</taxon>
        <taxon>Hypocreomycetidae</taxon>
        <taxon>Hypocreales</taxon>
        <taxon>Stachybotryaceae</taxon>
        <taxon>Stachybotrys</taxon>
    </lineage>
</organism>
<dbReference type="GO" id="GO:0005524">
    <property type="term" value="F:ATP binding"/>
    <property type="evidence" value="ECO:0007669"/>
    <property type="project" value="UniProtKB-KW"/>
</dbReference>
<evidence type="ECO:0000256" key="4">
    <source>
        <dbReference type="ARBA" id="ARBA00022563"/>
    </source>
</evidence>
<evidence type="ECO:0000256" key="9">
    <source>
        <dbReference type="ARBA" id="ARBA00022792"/>
    </source>
</evidence>
<comment type="subunit">
    <text evidence="16">Component of the mitochondrial contact site and cristae organizing system (MICOS) complex.</text>
</comment>
<evidence type="ECO:0000313" key="18">
    <source>
        <dbReference type="EMBL" id="KFA65736.1"/>
    </source>
</evidence>
<dbReference type="PANTHER" id="PTHR11136:SF5">
    <property type="entry name" value="FOLYLPOLYGLUTAMATE SYNTHASE, MITOCHONDRIAL"/>
    <property type="match status" value="1"/>
</dbReference>
<dbReference type="Pfam" id="PF09731">
    <property type="entry name" value="Mitofilin"/>
    <property type="match status" value="1"/>
</dbReference>
<keyword evidence="6 16" id="KW-0812">Transmembrane</keyword>
<dbReference type="STRING" id="1283841.A0A084QP51"/>
<evidence type="ECO:0000256" key="12">
    <source>
        <dbReference type="ARBA" id="ARBA00022989"/>
    </source>
</evidence>
<evidence type="ECO:0000256" key="8">
    <source>
        <dbReference type="ARBA" id="ARBA00022741"/>
    </source>
</evidence>
<proteinExistence type="inferred from homology"/>
<dbReference type="GO" id="GO:0005743">
    <property type="term" value="C:mitochondrial inner membrane"/>
    <property type="evidence" value="ECO:0007669"/>
    <property type="project" value="UniProtKB-SubCell"/>
</dbReference>
<evidence type="ECO:0000256" key="14">
    <source>
        <dbReference type="ARBA" id="ARBA00023136"/>
    </source>
</evidence>
<dbReference type="GO" id="GO:0006730">
    <property type="term" value="P:one-carbon metabolic process"/>
    <property type="evidence" value="ECO:0007669"/>
    <property type="project" value="UniProtKB-KW"/>
</dbReference>
<feature type="region of interest" description="Disordered" evidence="17">
    <location>
        <begin position="84"/>
        <end position="153"/>
    </location>
</feature>
<dbReference type="NCBIfam" id="TIGR01499">
    <property type="entry name" value="folC"/>
    <property type="match status" value="1"/>
</dbReference>
<feature type="region of interest" description="Disordered" evidence="17">
    <location>
        <begin position="244"/>
        <end position="334"/>
    </location>
</feature>
<keyword evidence="13 16" id="KW-0496">Mitochondrion</keyword>
<keyword evidence="4" id="KW-0554">One-carbon metabolism</keyword>
<dbReference type="PANTHER" id="PTHR11136">
    <property type="entry name" value="FOLYLPOLYGLUTAMATE SYNTHASE-RELATED"/>
    <property type="match status" value="1"/>
</dbReference>
<protein>
    <recommendedName>
        <fullName evidence="16">MICOS complex subunit MIC60</fullName>
    </recommendedName>
    <alternativeName>
        <fullName evidence="16">Mitofilin</fullName>
    </alternativeName>
</protein>
<evidence type="ECO:0000256" key="5">
    <source>
        <dbReference type="ARBA" id="ARBA00022598"/>
    </source>
</evidence>
<keyword evidence="11" id="KW-0460">Magnesium</keyword>
<keyword evidence="10" id="KW-0067">ATP-binding</keyword>
<dbReference type="InterPro" id="IPR001645">
    <property type="entry name" value="Folylpolyglutamate_synth"/>
</dbReference>
<evidence type="ECO:0000256" key="13">
    <source>
        <dbReference type="ARBA" id="ARBA00023128"/>
    </source>
</evidence>
<dbReference type="GO" id="GO:0004326">
    <property type="term" value="F:tetrahydrofolylpolyglutamate synthase activity"/>
    <property type="evidence" value="ECO:0007669"/>
    <property type="project" value="UniProtKB-EC"/>
</dbReference>
<keyword evidence="7" id="KW-0479">Metal-binding</keyword>
<keyword evidence="8" id="KW-0547">Nucleotide-binding</keyword>
<evidence type="ECO:0000313" key="19">
    <source>
        <dbReference type="Proteomes" id="UP000028524"/>
    </source>
</evidence>
<dbReference type="InterPro" id="IPR018109">
    <property type="entry name" value="Folylpolyglutamate_synth_CS"/>
</dbReference>
<dbReference type="SUPFAM" id="SSF53623">
    <property type="entry name" value="MurD-like peptide ligases, catalytic domain"/>
    <property type="match status" value="1"/>
</dbReference>
<comment type="subcellular location">
    <subcellularLocation>
        <location evidence="16">Mitochondrion inner membrane</location>
        <topology evidence="16">Single-pass membrane protein</topology>
    </subcellularLocation>
</comment>
<comment type="function">
    <text evidence="16">Component of the MICOS complex, a large protein complex of the mitochondrial inner membrane that plays crucial roles in the maintenance of crista junctions, inner membrane architecture, and formation of contact sites to the outer membrane.</text>
</comment>
<evidence type="ECO:0000256" key="15">
    <source>
        <dbReference type="ARBA" id="ARBA00047493"/>
    </source>
</evidence>
<sequence length="1201" mass="131300">MPTVMPRNHESSGVVEALHSGVRVHCVTRFLPSGTTGVLPTLEFQADLISILIAPTLAIAFPHVANLASTSFLGRGQRFYADEKKPAADASKPAVLPSSETLSSERSDSIPAEPSIQVKVPPVTASEIPLTPPEPPTATGATGKIPPPATTTIDDVGESQVLAESAPAPTPPPPPPPKKKGFFRRLRNFLFTLIVLGAVGFSGGVWYSRINDNFHDFFTEYIPYGEQAVLYFEELEFKKKFPKAIGRSSNPNPRLATEHVKIPAQNGASWRVADGEGGSRQSSAASDAKTAQAPAPERKTQPDEPNKAEAPKPAALDTTAPVEKTVESTSPVVEKPKEAVREQGFKAPEVNEPSKFPPLKPIDLMELPDAKEPLVRDIVHTLNDIILVINADGAHGKYASTIDKAKKEVSQVGGKLRNVKAEVEKKAANEVRFKVAEFEEAATKLIERVENSMITKEMLLQKEFEKESQDIQKFYEERIKLLLEREQKVHSEQLQNELLKQAVALKKEFVQDVKARVEKEREGRLGKLNELTAAVSELEKLATGWNNVIDTNLKTQQLHVAVEAVRARLQNAEHPQPFVQELVALKEIASDDPVVDAAIASVNPSAYQRGVSPAAHLIDRFRKVAGEVRKASLLPEEAGVASHASSWVLSHVMFKKQGLAEGDDVESILTRTQTYLEEGDLDAAAREMNGLDGWAKTLSKDWLGEVRKVLEVQQALDRLIAVIRTGRGYSEALQKLSELQSNRSTTHLFDGTPKPDLNAAALPEMSAWFRRAGYDADALARIRHIHVAGTKGKGSVCAQATALLEQHGAVGTYTSPHLVSPRERIAIGGKPVGQGVFARAFFEIWDRFTEAASREGARAEEAESAATKPFYFRFLTILAWHIFLTRNIRTVVMECGIGGEYDATNILPAQAVSAAVISQLGVDHVAMLGDTVEQIAWHKAGIIKPGIRAFTRKLDDQPRVMEVLRRRAAERGGELVEVPDDLVRSWGGVQGGLRGDFQKYNQALAMLAVREHLGLDSSPVASLQKVPKATEASLRSAKLRGRCEVLSDGYVKWHLDGAHTKDSLEEVARWFVGELDAEEQAILVFNQQDRDASELLAGFLDALKRLTGRSDVFVHAVFTTNDVGKPVAGEDRDVAVQDKTARVMESMMPGCTTAVKDNIRDAVTEVRMQTTWGCKKPKALVTGSLHLVGGVLRVLEPDSLL</sequence>
<dbReference type="Gene3D" id="3.40.1190.10">
    <property type="entry name" value="Mur-like, catalytic domain"/>
    <property type="match status" value="1"/>
</dbReference>
<evidence type="ECO:0000256" key="1">
    <source>
        <dbReference type="ARBA" id="ARBA00005150"/>
    </source>
</evidence>
<feature type="transmembrane region" description="Helical" evidence="16">
    <location>
        <begin position="48"/>
        <end position="68"/>
    </location>
</feature>
<comment type="similarity">
    <text evidence="3 16">Belongs to the MICOS complex subunit Mic60 family.</text>
</comment>